<evidence type="ECO:0000256" key="4">
    <source>
        <dbReference type="SAM" id="SignalP"/>
    </source>
</evidence>
<keyword evidence="4" id="KW-0732">Signal</keyword>
<feature type="signal peptide" evidence="4">
    <location>
        <begin position="1"/>
        <end position="23"/>
    </location>
</feature>
<feature type="chain" id="PRO_5039070792" evidence="4">
    <location>
        <begin position="24"/>
        <end position="569"/>
    </location>
</feature>
<name>A0A919SL08_9ACTN</name>
<dbReference type="PANTHER" id="PTHR43248">
    <property type="entry name" value="2-SUCCINYL-6-HYDROXY-2,4-CYCLOHEXADIENE-1-CARBOXYLATE SYNTHASE"/>
    <property type="match status" value="1"/>
</dbReference>
<dbReference type="RefSeq" id="WP_212991768.1">
    <property type="nucleotide sequence ID" value="NZ_BAABEA010000006.1"/>
</dbReference>
<evidence type="ECO:0000256" key="3">
    <source>
        <dbReference type="SAM" id="MobiDB-lite"/>
    </source>
</evidence>
<gene>
    <name evidence="7" type="ORF">Aau02nite_58530</name>
</gene>
<dbReference type="Pfam" id="PF00561">
    <property type="entry name" value="Abhydrolase_1"/>
    <property type="match status" value="1"/>
</dbReference>
<dbReference type="Pfam" id="PF08386">
    <property type="entry name" value="Abhydrolase_4"/>
    <property type="match status" value="1"/>
</dbReference>
<dbReference type="AlphaFoldDB" id="A0A919SL08"/>
<evidence type="ECO:0000313" key="7">
    <source>
        <dbReference type="EMBL" id="GIM73970.1"/>
    </source>
</evidence>
<proteinExistence type="inferred from homology"/>
<dbReference type="InterPro" id="IPR051601">
    <property type="entry name" value="Serine_prot/Carboxylest_S33"/>
</dbReference>
<sequence length="569" mass="60954">MPLKAHRLLTAALAGIVLATVAAAPGSAAPAAAERTSKAESRRVDAVPTPRLGWYKCYDIAECATAQLPLDYDKPKGATTEIAILRVKAKDQKRKIGSLFLNPGGPGGSATDFALFAPYFLSDSLLQRFDIVGVDPRGIGASANLRCFKSVKDQTAVLDLLNVPFPVTKTEEQRYVKGSKQLGRACSTTGRPLAGAMSTAEVARDMDVMRRAVGDRKLNYLGFSYGSALGQYYANMFPDRFRALAVDGVLDPTDWVGSTREILDQRLRSSDGAYRALIEILKRCDKAGEKFCVFAGGDPVKNFATIARELRAKPLELPDGAGGTITVTYAVFVSAILGSLYGVDAGQVVTEIAAEVWAALRGGSTAALTERAREARATKRGYDFPYQNGFEASSAVICTDGRHPADAGLWPAATARRDQQAPYFGRAWGWIDSQCAHKTWTVQDEDAYRGPFTRRTAAPVLVVGNFWDPATNYRGAVTSSRLLPNSRLLSSNNWGHTAYGSGVCATTAIDNYLLTGTPPAKGTVCTDSVQPFTEPLPPAGEATTLSSPTGKQRPPVATLIPESVLTPQQ</sequence>
<dbReference type="Proteomes" id="UP000681340">
    <property type="component" value="Unassembled WGS sequence"/>
</dbReference>
<evidence type="ECO:0000256" key="1">
    <source>
        <dbReference type="ARBA" id="ARBA00010088"/>
    </source>
</evidence>
<accession>A0A919SL08</accession>
<keyword evidence="2" id="KW-0378">Hydrolase</keyword>
<feature type="domain" description="AB hydrolase-1" evidence="5">
    <location>
        <begin position="99"/>
        <end position="269"/>
    </location>
</feature>
<evidence type="ECO:0000256" key="2">
    <source>
        <dbReference type="ARBA" id="ARBA00022801"/>
    </source>
</evidence>
<dbReference type="Gene3D" id="3.40.50.1820">
    <property type="entry name" value="alpha/beta hydrolase"/>
    <property type="match status" value="1"/>
</dbReference>
<feature type="region of interest" description="Disordered" evidence="3">
    <location>
        <begin position="531"/>
        <end position="569"/>
    </location>
</feature>
<reference evidence="7" key="1">
    <citation type="submission" date="2021-03" db="EMBL/GenBank/DDBJ databases">
        <title>Whole genome shotgun sequence of Actinoplanes auranticolor NBRC 12245.</title>
        <authorList>
            <person name="Komaki H."/>
            <person name="Tamura T."/>
        </authorList>
    </citation>
    <scope>NUCLEOTIDE SEQUENCE</scope>
    <source>
        <strain evidence="7">NBRC 12245</strain>
    </source>
</reference>
<keyword evidence="8" id="KW-1185">Reference proteome</keyword>
<dbReference type="GO" id="GO:0016787">
    <property type="term" value="F:hydrolase activity"/>
    <property type="evidence" value="ECO:0007669"/>
    <property type="project" value="UniProtKB-KW"/>
</dbReference>
<dbReference type="InterPro" id="IPR013595">
    <property type="entry name" value="Pept_S33_TAP-like_C"/>
</dbReference>
<comment type="similarity">
    <text evidence="1">Belongs to the peptidase S33 family.</text>
</comment>
<dbReference type="PANTHER" id="PTHR43248:SF25">
    <property type="entry name" value="AB HYDROLASE-1 DOMAIN-CONTAINING PROTEIN-RELATED"/>
    <property type="match status" value="1"/>
</dbReference>
<dbReference type="InterPro" id="IPR000073">
    <property type="entry name" value="AB_hydrolase_1"/>
</dbReference>
<dbReference type="InterPro" id="IPR029058">
    <property type="entry name" value="AB_hydrolase_fold"/>
</dbReference>
<dbReference type="SUPFAM" id="SSF53474">
    <property type="entry name" value="alpha/beta-Hydrolases"/>
    <property type="match status" value="1"/>
</dbReference>
<dbReference type="EMBL" id="BOQL01000048">
    <property type="protein sequence ID" value="GIM73970.1"/>
    <property type="molecule type" value="Genomic_DNA"/>
</dbReference>
<protein>
    <submittedName>
        <fullName evidence="7">Peptidase</fullName>
    </submittedName>
</protein>
<evidence type="ECO:0000259" key="6">
    <source>
        <dbReference type="Pfam" id="PF08386"/>
    </source>
</evidence>
<organism evidence="7 8">
    <name type="scientific">Actinoplanes auranticolor</name>
    <dbReference type="NCBI Taxonomy" id="47988"/>
    <lineage>
        <taxon>Bacteria</taxon>
        <taxon>Bacillati</taxon>
        <taxon>Actinomycetota</taxon>
        <taxon>Actinomycetes</taxon>
        <taxon>Micromonosporales</taxon>
        <taxon>Micromonosporaceae</taxon>
        <taxon>Actinoplanes</taxon>
    </lineage>
</organism>
<evidence type="ECO:0000313" key="8">
    <source>
        <dbReference type="Proteomes" id="UP000681340"/>
    </source>
</evidence>
<comment type="caution">
    <text evidence="7">The sequence shown here is derived from an EMBL/GenBank/DDBJ whole genome shotgun (WGS) entry which is preliminary data.</text>
</comment>
<feature type="domain" description="Peptidase S33 tripeptidyl aminopeptidase-like C-terminal" evidence="6">
    <location>
        <begin position="421"/>
        <end position="525"/>
    </location>
</feature>
<evidence type="ECO:0000259" key="5">
    <source>
        <dbReference type="Pfam" id="PF00561"/>
    </source>
</evidence>